<evidence type="ECO:0000313" key="3">
    <source>
        <dbReference type="Proteomes" id="UP001153269"/>
    </source>
</evidence>
<keyword evidence="3" id="KW-1185">Reference proteome</keyword>
<reference evidence="2" key="1">
    <citation type="submission" date="2020-03" db="EMBL/GenBank/DDBJ databases">
        <authorList>
            <person name="Weist P."/>
        </authorList>
    </citation>
    <scope>NUCLEOTIDE SEQUENCE</scope>
</reference>
<proteinExistence type="predicted"/>
<evidence type="ECO:0000256" key="1">
    <source>
        <dbReference type="SAM" id="MobiDB-lite"/>
    </source>
</evidence>
<gene>
    <name evidence="2" type="ORF">PLEPLA_LOCUS33670</name>
</gene>
<evidence type="ECO:0000313" key="2">
    <source>
        <dbReference type="EMBL" id="CAB1445926.1"/>
    </source>
</evidence>
<feature type="compositionally biased region" description="Basic and acidic residues" evidence="1">
    <location>
        <begin position="95"/>
        <end position="118"/>
    </location>
</feature>
<dbReference type="EMBL" id="CADEAL010003824">
    <property type="protein sequence ID" value="CAB1445926.1"/>
    <property type="molecule type" value="Genomic_DNA"/>
</dbReference>
<accession>A0A9N7VAU0</accession>
<comment type="caution">
    <text evidence="2">The sequence shown here is derived from an EMBL/GenBank/DDBJ whole genome shotgun (WGS) entry which is preliminary data.</text>
</comment>
<dbReference type="Proteomes" id="UP001153269">
    <property type="component" value="Unassembled WGS sequence"/>
</dbReference>
<feature type="region of interest" description="Disordered" evidence="1">
    <location>
        <begin position="81"/>
        <end position="118"/>
    </location>
</feature>
<name>A0A9N7VAU0_PLEPL</name>
<protein>
    <submittedName>
        <fullName evidence="2">Uncharacterized protein</fullName>
    </submittedName>
</protein>
<sequence length="118" mass="13180">MCRPCARSAEPGLRAFTTAVRCKHMRDARCISFSMGPDVKRTPPTTLITNYYTSYSSPSWHEHSSQTELMKGWRDTWREKAEGGLSERLQGQREAGARRDEAGGRGELDGQREGDGTG</sequence>
<dbReference type="AlphaFoldDB" id="A0A9N7VAU0"/>
<organism evidence="2 3">
    <name type="scientific">Pleuronectes platessa</name>
    <name type="common">European plaice</name>
    <dbReference type="NCBI Taxonomy" id="8262"/>
    <lineage>
        <taxon>Eukaryota</taxon>
        <taxon>Metazoa</taxon>
        <taxon>Chordata</taxon>
        <taxon>Craniata</taxon>
        <taxon>Vertebrata</taxon>
        <taxon>Euteleostomi</taxon>
        <taxon>Actinopterygii</taxon>
        <taxon>Neopterygii</taxon>
        <taxon>Teleostei</taxon>
        <taxon>Neoteleostei</taxon>
        <taxon>Acanthomorphata</taxon>
        <taxon>Carangaria</taxon>
        <taxon>Pleuronectiformes</taxon>
        <taxon>Pleuronectoidei</taxon>
        <taxon>Pleuronectidae</taxon>
        <taxon>Pleuronectes</taxon>
    </lineage>
</organism>